<dbReference type="Proteomes" id="UP000384372">
    <property type="component" value="Unassembled WGS sequence"/>
</dbReference>
<dbReference type="RefSeq" id="WP_158464068.1">
    <property type="nucleotide sequence ID" value="NZ_VZAD01000082.1"/>
</dbReference>
<dbReference type="EMBL" id="VZAD01000082">
    <property type="protein sequence ID" value="MQP12465.1"/>
    <property type="molecule type" value="Genomic_DNA"/>
</dbReference>
<sequence>MTKNNQEQELSSLAEIMLRKELVRKDIDADDEKIKTLWNSLFKKPDALSKSASTSKRISSLMSMGAGALDGAILAWKLYRKFKRKK</sequence>
<gene>
    <name evidence="1" type="ORF">F7D20_10985</name>
</gene>
<accession>A0A6A7WDH8</accession>
<keyword evidence="2" id="KW-1185">Reference proteome</keyword>
<comment type="caution">
    <text evidence="1">The sequence shown here is derived from an EMBL/GenBank/DDBJ whole genome shotgun (WGS) entry which is preliminary data.</text>
</comment>
<organism evidence="1 2">
    <name type="scientific">Segatella copri</name>
    <dbReference type="NCBI Taxonomy" id="165179"/>
    <lineage>
        <taxon>Bacteria</taxon>
        <taxon>Pseudomonadati</taxon>
        <taxon>Bacteroidota</taxon>
        <taxon>Bacteroidia</taxon>
        <taxon>Bacteroidales</taxon>
        <taxon>Prevotellaceae</taxon>
        <taxon>Segatella</taxon>
    </lineage>
</organism>
<protein>
    <submittedName>
        <fullName evidence="1">Uncharacterized protein</fullName>
    </submittedName>
</protein>
<evidence type="ECO:0000313" key="2">
    <source>
        <dbReference type="Proteomes" id="UP000384372"/>
    </source>
</evidence>
<evidence type="ECO:0000313" key="1">
    <source>
        <dbReference type="EMBL" id="MQP12465.1"/>
    </source>
</evidence>
<reference evidence="1 2" key="1">
    <citation type="submission" date="2019-09" db="EMBL/GenBank/DDBJ databases">
        <title>Distinct polysaccharide growth profiles of human intestinal Prevotella copri isolates.</title>
        <authorList>
            <person name="Fehlner-Peach H."/>
            <person name="Magnabosco C."/>
            <person name="Raghavan V."/>
            <person name="Scher J.U."/>
            <person name="Tett A."/>
            <person name="Cox L.M."/>
            <person name="Gottsegen C."/>
            <person name="Watters A."/>
            <person name="Wiltshire- Gordon J.D."/>
            <person name="Segata N."/>
            <person name="Bonneau R."/>
            <person name="Littman D.R."/>
        </authorList>
    </citation>
    <scope>NUCLEOTIDE SEQUENCE [LARGE SCALE GENOMIC DNA]</scope>
    <source>
        <strain evidence="2">iAQ1173</strain>
    </source>
</reference>
<dbReference type="AlphaFoldDB" id="A0A6A7WDH8"/>
<proteinExistence type="predicted"/>
<name>A0A6A7WDH8_9BACT</name>
<dbReference type="OrthoDB" id="1080645at2"/>